<dbReference type="OrthoDB" id="9780674at2"/>
<evidence type="ECO:0000313" key="2">
    <source>
        <dbReference type="Proteomes" id="UP000294887"/>
    </source>
</evidence>
<name>A0A4R1ETV0_9GAMM</name>
<dbReference type="PANTHER" id="PTHR42110:SF1">
    <property type="entry name" value="L-ASPARAGINASE, PUTATIVE (AFU_ORTHOLOGUE AFUA_3G11890)-RELATED"/>
    <property type="match status" value="1"/>
</dbReference>
<gene>
    <name evidence="1" type="ORF">EV695_3974</name>
</gene>
<sequence>MPYELLVEVTRNNTVESQHFGAAVVCDIKGDVVESWGDVDTLIFPRSALKPMLAIHLIESGASDHFGLTDAQLSLACSSHQGEDIHQNLVESWLDHLGLKEDDLACGPVLPEDTERAHQLLKSGQTGCRIHHNCSGKHTGFLTTALHLGMPLENYHLLEHPLQQLSFDILSDLAGIDLQQYPMGIDGCGLPAPTMPLHKLGYVMARFANPIDLSEKRAKAIYRLHQAITNEPLYIAGHGTLVSELNEITKGSVLAKTGAEGVITACLPERGLGVAVKIADGSARARSVALLSILDHLGALTDEHKDKLHKHISPVLINSRGETVGDIRVGKSWLNSRD</sequence>
<dbReference type="RefSeq" id="WP_131907710.1">
    <property type="nucleotide sequence ID" value="NZ_BAAAFU010000007.1"/>
</dbReference>
<accession>A0A4R1ETV0</accession>
<organism evidence="1 2">
    <name type="scientific">Cocleimonas flava</name>
    <dbReference type="NCBI Taxonomy" id="634765"/>
    <lineage>
        <taxon>Bacteria</taxon>
        <taxon>Pseudomonadati</taxon>
        <taxon>Pseudomonadota</taxon>
        <taxon>Gammaproteobacteria</taxon>
        <taxon>Thiotrichales</taxon>
        <taxon>Thiotrichaceae</taxon>
        <taxon>Cocleimonas</taxon>
    </lineage>
</organism>
<reference evidence="1 2" key="1">
    <citation type="submission" date="2019-03" db="EMBL/GenBank/DDBJ databases">
        <title>Genomic Encyclopedia of Type Strains, Phase IV (KMG-IV): sequencing the most valuable type-strain genomes for metagenomic binning, comparative biology and taxonomic classification.</title>
        <authorList>
            <person name="Goeker M."/>
        </authorList>
    </citation>
    <scope>NUCLEOTIDE SEQUENCE [LARGE SCALE GENOMIC DNA]</scope>
    <source>
        <strain evidence="1 2">DSM 24830</strain>
    </source>
</reference>
<comment type="caution">
    <text evidence="1">The sequence shown here is derived from an EMBL/GenBank/DDBJ whole genome shotgun (WGS) entry which is preliminary data.</text>
</comment>
<dbReference type="Pfam" id="PF06089">
    <property type="entry name" value="Asparaginase_II"/>
    <property type="match status" value="1"/>
</dbReference>
<proteinExistence type="predicted"/>
<dbReference type="AlphaFoldDB" id="A0A4R1ETV0"/>
<protein>
    <submittedName>
        <fullName evidence="1">Asparaginase</fullName>
    </submittedName>
</protein>
<keyword evidence="2" id="KW-1185">Reference proteome</keyword>
<dbReference type="PANTHER" id="PTHR42110">
    <property type="entry name" value="L-ASPARAGINASE, PUTATIVE (AFU_ORTHOLOGUE AFUA_3G11890)-RELATED"/>
    <property type="match status" value="1"/>
</dbReference>
<dbReference type="EMBL" id="SMFQ01000005">
    <property type="protein sequence ID" value="TCJ83234.1"/>
    <property type="molecule type" value="Genomic_DNA"/>
</dbReference>
<evidence type="ECO:0000313" key="1">
    <source>
        <dbReference type="EMBL" id="TCJ83234.1"/>
    </source>
</evidence>
<dbReference type="Proteomes" id="UP000294887">
    <property type="component" value="Unassembled WGS sequence"/>
</dbReference>
<dbReference type="InterPro" id="IPR010349">
    <property type="entry name" value="Asparaginase_II"/>
</dbReference>